<dbReference type="GO" id="GO:0016020">
    <property type="term" value="C:membrane"/>
    <property type="evidence" value="ECO:0000318"/>
    <property type="project" value="GO_Central"/>
</dbReference>
<feature type="transmembrane region" description="Helical" evidence="9">
    <location>
        <begin position="88"/>
        <end position="109"/>
    </location>
</feature>
<dbReference type="HOGENOM" id="CLU_048643_1_2_1"/>
<evidence type="ECO:0000256" key="9">
    <source>
        <dbReference type="SAM" id="Phobius"/>
    </source>
</evidence>
<sequence>GNATAIAVYASPIPTFSIISRKKSTEMFSVVPYVLTLLTAALGLYYGMMKSGGGLLIVTVNCVGCVFELAYIIIFYKYASKASRRKIWKLLGVELFILCSLILITLFATRGKLRIIVIGSVASAIAIAMYASPLSVMRTVIRTKNVEAMPLTLTIFLLINGILWSGFAFFTKDIFIGVSSRSNQKKKTKDPTLTPS</sequence>
<dbReference type="InterPro" id="IPR047664">
    <property type="entry name" value="SWEET"/>
</dbReference>
<comment type="subcellular location">
    <subcellularLocation>
        <location evidence="1">Endomembrane system</location>
        <topology evidence="1">Multi-pass membrane protein</topology>
    </subcellularLocation>
</comment>
<accession>D8SAQ9</accession>
<evidence type="ECO:0000256" key="5">
    <source>
        <dbReference type="ARBA" id="ARBA00022692"/>
    </source>
</evidence>
<evidence type="ECO:0000256" key="4">
    <source>
        <dbReference type="ARBA" id="ARBA00022597"/>
    </source>
</evidence>
<dbReference type="GO" id="GO:0012505">
    <property type="term" value="C:endomembrane system"/>
    <property type="evidence" value="ECO:0007669"/>
    <property type="project" value="UniProtKB-SubCell"/>
</dbReference>
<dbReference type="EMBL" id="GL377609">
    <property type="protein sequence ID" value="EFJ18468.1"/>
    <property type="molecule type" value="Genomic_DNA"/>
</dbReference>
<keyword evidence="6" id="KW-0677">Repeat</keyword>
<comment type="similarity">
    <text evidence="2">Belongs to the SWEET sugar transporter family.</text>
</comment>
<dbReference type="Proteomes" id="UP000001514">
    <property type="component" value="Unassembled WGS sequence"/>
</dbReference>
<feature type="transmembrane region" description="Helical" evidence="9">
    <location>
        <begin position="148"/>
        <end position="170"/>
    </location>
</feature>
<keyword evidence="4" id="KW-0762">Sugar transport</keyword>
<proteinExistence type="inferred from homology"/>
<evidence type="ECO:0008006" key="12">
    <source>
        <dbReference type="Google" id="ProtNLM"/>
    </source>
</evidence>
<dbReference type="AlphaFoldDB" id="D8SAQ9"/>
<dbReference type="PANTHER" id="PTHR10791">
    <property type="entry name" value="RAG1-ACTIVATING PROTEIN 1"/>
    <property type="match status" value="1"/>
</dbReference>
<evidence type="ECO:0000313" key="11">
    <source>
        <dbReference type="Proteomes" id="UP000001514"/>
    </source>
</evidence>
<evidence type="ECO:0000256" key="6">
    <source>
        <dbReference type="ARBA" id="ARBA00022737"/>
    </source>
</evidence>
<dbReference type="GO" id="GO:0008643">
    <property type="term" value="P:carbohydrate transport"/>
    <property type="evidence" value="ECO:0000318"/>
    <property type="project" value="GO_Central"/>
</dbReference>
<keyword evidence="11" id="KW-1185">Reference proteome</keyword>
<dbReference type="Gramene" id="EFJ18468">
    <property type="protein sequence ID" value="EFJ18468"/>
    <property type="gene ID" value="SELMODRAFT_112647"/>
</dbReference>
<dbReference type="OrthoDB" id="409725at2759"/>
<evidence type="ECO:0000256" key="7">
    <source>
        <dbReference type="ARBA" id="ARBA00022989"/>
    </source>
</evidence>
<dbReference type="GO" id="GO:0051119">
    <property type="term" value="F:sugar transmembrane transporter activity"/>
    <property type="evidence" value="ECO:0000318"/>
    <property type="project" value="GO_Central"/>
</dbReference>
<feature type="transmembrane region" description="Helical" evidence="9">
    <location>
        <begin position="30"/>
        <end position="48"/>
    </location>
</feature>
<protein>
    <recommendedName>
        <fullName evidence="12">Bidirectional sugar transporter SWEET</fullName>
    </recommendedName>
</protein>
<dbReference type="InParanoid" id="D8SAQ9"/>
<organism evidence="11">
    <name type="scientific">Selaginella moellendorffii</name>
    <name type="common">Spikemoss</name>
    <dbReference type="NCBI Taxonomy" id="88036"/>
    <lineage>
        <taxon>Eukaryota</taxon>
        <taxon>Viridiplantae</taxon>
        <taxon>Streptophyta</taxon>
        <taxon>Embryophyta</taxon>
        <taxon>Tracheophyta</taxon>
        <taxon>Lycopodiopsida</taxon>
        <taxon>Selaginellales</taxon>
        <taxon>Selaginellaceae</taxon>
        <taxon>Selaginella</taxon>
    </lineage>
</organism>
<dbReference type="OMA" id="CHIWMMY"/>
<dbReference type="PANTHER" id="PTHR10791:SF240">
    <property type="entry name" value="BIDIRECTIONAL SUGAR TRANSPORTER SWEET"/>
    <property type="match status" value="1"/>
</dbReference>
<dbReference type="FunCoup" id="D8SAQ9">
    <property type="interactions" value="2132"/>
</dbReference>
<keyword evidence="7 9" id="KW-1133">Transmembrane helix</keyword>
<reference evidence="10 11" key="1">
    <citation type="journal article" date="2011" name="Science">
        <title>The Selaginella genome identifies genetic changes associated with the evolution of vascular plants.</title>
        <authorList>
            <person name="Banks J.A."/>
            <person name="Nishiyama T."/>
            <person name="Hasebe M."/>
            <person name="Bowman J.L."/>
            <person name="Gribskov M."/>
            <person name="dePamphilis C."/>
            <person name="Albert V.A."/>
            <person name="Aono N."/>
            <person name="Aoyama T."/>
            <person name="Ambrose B.A."/>
            <person name="Ashton N.W."/>
            <person name="Axtell M.J."/>
            <person name="Barker E."/>
            <person name="Barker M.S."/>
            <person name="Bennetzen J.L."/>
            <person name="Bonawitz N.D."/>
            <person name="Chapple C."/>
            <person name="Cheng C."/>
            <person name="Correa L.G."/>
            <person name="Dacre M."/>
            <person name="DeBarry J."/>
            <person name="Dreyer I."/>
            <person name="Elias M."/>
            <person name="Engstrom E.M."/>
            <person name="Estelle M."/>
            <person name="Feng L."/>
            <person name="Finet C."/>
            <person name="Floyd S.K."/>
            <person name="Frommer W.B."/>
            <person name="Fujita T."/>
            <person name="Gramzow L."/>
            <person name="Gutensohn M."/>
            <person name="Harholt J."/>
            <person name="Hattori M."/>
            <person name="Heyl A."/>
            <person name="Hirai T."/>
            <person name="Hiwatashi Y."/>
            <person name="Ishikawa M."/>
            <person name="Iwata M."/>
            <person name="Karol K.G."/>
            <person name="Koehler B."/>
            <person name="Kolukisaoglu U."/>
            <person name="Kubo M."/>
            <person name="Kurata T."/>
            <person name="Lalonde S."/>
            <person name="Li K."/>
            <person name="Li Y."/>
            <person name="Litt A."/>
            <person name="Lyons E."/>
            <person name="Manning G."/>
            <person name="Maruyama T."/>
            <person name="Michael T.P."/>
            <person name="Mikami K."/>
            <person name="Miyazaki S."/>
            <person name="Morinaga S."/>
            <person name="Murata T."/>
            <person name="Mueller-Roeber B."/>
            <person name="Nelson D.R."/>
            <person name="Obara M."/>
            <person name="Oguri Y."/>
            <person name="Olmstead R.G."/>
            <person name="Onodera N."/>
            <person name="Petersen B.L."/>
            <person name="Pils B."/>
            <person name="Prigge M."/>
            <person name="Rensing S.A."/>
            <person name="Riano-Pachon D.M."/>
            <person name="Roberts A.W."/>
            <person name="Sato Y."/>
            <person name="Scheller H.V."/>
            <person name="Schulz B."/>
            <person name="Schulz C."/>
            <person name="Shakirov E.V."/>
            <person name="Shibagaki N."/>
            <person name="Shinohara N."/>
            <person name="Shippen D.E."/>
            <person name="Soerensen I."/>
            <person name="Sotooka R."/>
            <person name="Sugimoto N."/>
            <person name="Sugita M."/>
            <person name="Sumikawa N."/>
            <person name="Tanurdzic M."/>
            <person name="Theissen G."/>
            <person name="Ulvskov P."/>
            <person name="Wakazuki S."/>
            <person name="Weng J.K."/>
            <person name="Willats W.W."/>
            <person name="Wipf D."/>
            <person name="Wolf P.G."/>
            <person name="Yang L."/>
            <person name="Zimmer A.D."/>
            <person name="Zhu Q."/>
            <person name="Mitros T."/>
            <person name="Hellsten U."/>
            <person name="Loque D."/>
            <person name="Otillar R."/>
            <person name="Salamov A."/>
            <person name="Schmutz J."/>
            <person name="Shapiro H."/>
            <person name="Lindquist E."/>
            <person name="Lucas S."/>
            <person name="Rokhsar D."/>
            <person name="Grigoriev I.V."/>
        </authorList>
    </citation>
    <scope>NUCLEOTIDE SEQUENCE [LARGE SCALE GENOMIC DNA]</scope>
</reference>
<dbReference type="Gene3D" id="1.20.1280.290">
    <property type="match status" value="2"/>
</dbReference>
<evidence type="ECO:0000256" key="8">
    <source>
        <dbReference type="ARBA" id="ARBA00023136"/>
    </source>
</evidence>
<dbReference type="eggNOG" id="KOG1623">
    <property type="taxonomic scope" value="Eukaryota"/>
</dbReference>
<keyword evidence="5 9" id="KW-0812">Transmembrane</keyword>
<evidence type="ECO:0000256" key="1">
    <source>
        <dbReference type="ARBA" id="ARBA00004127"/>
    </source>
</evidence>
<dbReference type="Pfam" id="PF03083">
    <property type="entry name" value="MtN3_slv"/>
    <property type="match status" value="2"/>
</dbReference>
<keyword evidence="3" id="KW-0813">Transport</keyword>
<evidence type="ECO:0000256" key="3">
    <source>
        <dbReference type="ARBA" id="ARBA00022448"/>
    </source>
</evidence>
<evidence type="ECO:0000313" key="10">
    <source>
        <dbReference type="EMBL" id="EFJ18468.1"/>
    </source>
</evidence>
<feature type="transmembrane region" description="Helical" evidence="9">
    <location>
        <begin position="54"/>
        <end position="76"/>
    </location>
</feature>
<gene>
    <name evidence="10" type="ORF">SELMODRAFT_112647</name>
</gene>
<feature type="non-terminal residue" evidence="10">
    <location>
        <position position="1"/>
    </location>
</feature>
<keyword evidence="8 9" id="KW-0472">Membrane</keyword>
<name>D8SAQ9_SELML</name>
<feature type="transmembrane region" description="Helical" evidence="9">
    <location>
        <begin position="115"/>
        <end position="136"/>
    </location>
</feature>
<dbReference type="InterPro" id="IPR004316">
    <property type="entry name" value="SWEET_rpt"/>
</dbReference>
<dbReference type="KEGG" id="smo:SELMODRAFT_112647"/>
<evidence type="ECO:0000256" key="2">
    <source>
        <dbReference type="ARBA" id="ARBA00007809"/>
    </source>
</evidence>